<dbReference type="EMBL" id="CAKOAT010730709">
    <property type="protein sequence ID" value="CAH8386907.1"/>
    <property type="molecule type" value="Genomic_DNA"/>
</dbReference>
<protein>
    <submittedName>
        <fullName evidence="2">Uncharacterized protein</fullName>
    </submittedName>
</protein>
<proteinExistence type="predicted"/>
<keyword evidence="1" id="KW-0732">Signal</keyword>
<reference evidence="2 3" key="1">
    <citation type="submission" date="2022-03" db="EMBL/GenBank/DDBJ databases">
        <authorList>
            <person name="Macdonald S."/>
            <person name="Ahmed S."/>
            <person name="Newling K."/>
        </authorList>
    </citation>
    <scope>NUCLEOTIDE SEQUENCE [LARGE SCALE GENOMIC DNA]</scope>
</reference>
<evidence type="ECO:0000313" key="3">
    <source>
        <dbReference type="Proteomes" id="UP001642260"/>
    </source>
</evidence>
<feature type="chain" id="PRO_5044759284" evidence="1">
    <location>
        <begin position="22"/>
        <end position="89"/>
    </location>
</feature>
<comment type="caution">
    <text evidence="2">The sequence shown here is derived from an EMBL/GenBank/DDBJ whole genome shotgun (WGS) entry which is preliminary data.</text>
</comment>
<evidence type="ECO:0000313" key="2">
    <source>
        <dbReference type="EMBL" id="CAH8386907.1"/>
    </source>
</evidence>
<feature type="signal peptide" evidence="1">
    <location>
        <begin position="1"/>
        <end position="21"/>
    </location>
</feature>
<organism evidence="2 3">
    <name type="scientific">Eruca vesicaria subsp. sativa</name>
    <name type="common">Garden rocket</name>
    <name type="synonym">Eruca sativa</name>
    <dbReference type="NCBI Taxonomy" id="29727"/>
    <lineage>
        <taxon>Eukaryota</taxon>
        <taxon>Viridiplantae</taxon>
        <taxon>Streptophyta</taxon>
        <taxon>Embryophyta</taxon>
        <taxon>Tracheophyta</taxon>
        <taxon>Spermatophyta</taxon>
        <taxon>Magnoliopsida</taxon>
        <taxon>eudicotyledons</taxon>
        <taxon>Gunneridae</taxon>
        <taxon>Pentapetalae</taxon>
        <taxon>rosids</taxon>
        <taxon>malvids</taxon>
        <taxon>Brassicales</taxon>
        <taxon>Brassicaceae</taxon>
        <taxon>Brassiceae</taxon>
        <taxon>Eruca</taxon>
    </lineage>
</organism>
<gene>
    <name evidence="2" type="ORF">ERUC_LOCUS39390</name>
</gene>
<dbReference type="Proteomes" id="UP001642260">
    <property type="component" value="Unassembled WGS sequence"/>
</dbReference>
<name>A0ABC8LSU6_ERUVS</name>
<evidence type="ECO:0000256" key="1">
    <source>
        <dbReference type="SAM" id="SignalP"/>
    </source>
</evidence>
<accession>A0ABC8LSU6</accession>
<dbReference type="AlphaFoldDB" id="A0ABC8LSU6"/>
<sequence>MAYNLLLTVLIVLVSISLTSSYSHPTRDVLFKQADDESYSMATIEQGSSMIDVEDLVKARSLQALLAGSKVDVNEASNGTSFKSNDLLT</sequence>
<keyword evidence="3" id="KW-1185">Reference proteome</keyword>